<protein>
    <submittedName>
        <fullName evidence="2">Uncharacterized protein</fullName>
    </submittedName>
</protein>
<keyword evidence="1" id="KW-1133">Transmembrane helix</keyword>
<feature type="transmembrane region" description="Helical" evidence="1">
    <location>
        <begin position="31"/>
        <end position="49"/>
    </location>
</feature>
<keyword evidence="1" id="KW-0812">Transmembrane</keyword>
<organism evidence="2">
    <name type="scientific">marine sediment metagenome</name>
    <dbReference type="NCBI Taxonomy" id="412755"/>
    <lineage>
        <taxon>unclassified sequences</taxon>
        <taxon>metagenomes</taxon>
        <taxon>ecological metagenomes</taxon>
    </lineage>
</organism>
<keyword evidence="1" id="KW-0472">Membrane</keyword>
<evidence type="ECO:0000256" key="1">
    <source>
        <dbReference type="SAM" id="Phobius"/>
    </source>
</evidence>
<dbReference type="AlphaFoldDB" id="X1PP41"/>
<name>X1PP41_9ZZZZ</name>
<evidence type="ECO:0000313" key="2">
    <source>
        <dbReference type="EMBL" id="GAI58052.1"/>
    </source>
</evidence>
<feature type="non-terminal residue" evidence="2">
    <location>
        <position position="1"/>
    </location>
</feature>
<reference evidence="2" key="1">
    <citation type="journal article" date="2014" name="Front. Microbiol.">
        <title>High frequency of phylogenetically diverse reductive dehalogenase-homologous genes in deep subseafloor sedimentary metagenomes.</title>
        <authorList>
            <person name="Kawai M."/>
            <person name="Futagami T."/>
            <person name="Toyoda A."/>
            <person name="Takaki Y."/>
            <person name="Nishi S."/>
            <person name="Hori S."/>
            <person name="Arai W."/>
            <person name="Tsubouchi T."/>
            <person name="Morono Y."/>
            <person name="Uchiyama I."/>
            <person name="Ito T."/>
            <person name="Fujiyama A."/>
            <person name="Inagaki F."/>
            <person name="Takami H."/>
        </authorList>
    </citation>
    <scope>NUCLEOTIDE SEQUENCE</scope>
    <source>
        <strain evidence="2">Expedition CK06-06</strain>
    </source>
</reference>
<gene>
    <name evidence="2" type="ORF">S06H3_58968</name>
</gene>
<accession>X1PP41</accession>
<proteinExistence type="predicted"/>
<sequence length="69" mass="7499">GTLLGLGLGILAGWGLYQLFGRAFPSWPLPVKIASVAISIGLIILLASLGRERYRASKDEKEKFRGVEK</sequence>
<comment type="caution">
    <text evidence="2">The sequence shown here is derived from an EMBL/GenBank/DDBJ whole genome shotgun (WGS) entry which is preliminary data.</text>
</comment>
<dbReference type="EMBL" id="BARV01038242">
    <property type="protein sequence ID" value="GAI58052.1"/>
    <property type="molecule type" value="Genomic_DNA"/>
</dbReference>